<sequence>MKSEETPIRWANRDVVKGICQIHLHHPRALKVHILQGAEGFILALISFLRYVHSLQVDDQTPRTTVRFQDTKSVHHMINRMGGVYPRDGPESHPSPSEMEDFVFTQLVDFSPTRASTFREEYAASCLVCDMFTSGSDPGSSHLLAIRTNVTPGKEYSVGRCQGS</sequence>
<accession>D8U1E3</accession>
<gene>
    <name evidence="1" type="ORF">VOLCADRAFT_93135</name>
</gene>
<dbReference type="EMBL" id="GL378351">
    <property type="protein sequence ID" value="EFJ46324.1"/>
    <property type="molecule type" value="Genomic_DNA"/>
</dbReference>
<reference evidence="1 2" key="1">
    <citation type="journal article" date="2010" name="Science">
        <title>Genomic analysis of organismal complexity in the multicellular green alga Volvox carteri.</title>
        <authorList>
            <person name="Prochnik S.E."/>
            <person name="Umen J."/>
            <person name="Nedelcu A.M."/>
            <person name="Hallmann A."/>
            <person name="Miller S.M."/>
            <person name="Nishii I."/>
            <person name="Ferris P."/>
            <person name="Kuo A."/>
            <person name="Mitros T."/>
            <person name="Fritz-Laylin L.K."/>
            <person name="Hellsten U."/>
            <person name="Chapman J."/>
            <person name="Simakov O."/>
            <person name="Rensing S.A."/>
            <person name="Terry A."/>
            <person name="Pangilinan J."/>
            <person name="Kapitonov V."/>
            <person name="Jurka J."/>
            <person name="Salamov A."/>
            <person name="Shapiro H."/>
            <person name="Schmutz J."/>
            <person name="Grimwood J."/>
            <person name="Lindquist E."/>
            <person name="Lucas S."/>
            <person name="Grigoriev I.V."/>
            <person name="Schmitt R."/>
            <person name="Kirk D."/>
            <person name="Rokhsar D.S."/>
        </authorList>
    </citation>
    <scope>NUCLEOTIDE SEQUENCE [LARGE SCALE GENOMIC DNA]</scope>
    <source>
        <strain evidence="2">f. Nagariensis / Eve</strain>
    </source>
</reference>
<dbReference type="KEGG" id="vcn:VOLCADRAFT_93135"/>
<organism evidence="2">
    <name type="scientific">Volvox carteri f. nagariensis</name>
    <dbReference type="NCBI Taxonomy" id="3068"/>
    <lineage>
        <taxon>Eukaryota</taxon>
        <taxon>Viridiplantae</taxon>
        <taxon>Chlorophyta</taxon>
        <taxon>core chlorophytes</taxon>
        <taxon>Chlorophyceae</taxon>
        <taxon>CS clade</taxon>
        <taxon>Chlamydomonadales</taxon>
        <taxon>Volvocaceae</taxon>
        <taxon>Volvox</taxon>
    </lineage>
</organism>
<dbReference type="Proteomes" id="UP000001058">
    <property type="component" value="Unassembled WGS sequence"/>
</dbReference>
<dbReference type="RefSeq" id="XP_002952477.1">
    <property type="nucleotide sequence ID" value="XM_002952431.1"/>
</dbReference>
<dbReference type="GeneID" id="9627514"/>
<protein>
    <submittedName>
        <fullName evidence="1">Uncharacterized protein</fullName>
    </submittedName>
</protein>
<evidence type="ECO:0000313" key="2">
    <source>
        <dbReference type="Proteomes" id="UP000001058"/>
    </source>
</evidence>
<evidence type="ECO:0000313" key="1">
    <source>
        <dbReference type="EMBL" id="EFJ46324.1"/>
    </source>
</evidence>
<dbReference type="AlphaFoldDB" id="D8U1E3"/>
<name>D8U1E3_VOLCA</name>
<keyword evidence="2" id="KW-1185">Reference proteome</keyword>
<proteinExistence type="predicted"/>
<dbReference type="InParanoid" id="D8U1E3"/>